<evidence type="ECO:0000313" key="4">
    <source>
        <dbReference type="EMBL" id="PVE47703.1"/>
    </source>
</evidence>
<comment type="similarity">
    <text evidence="3">Belongs to the class-III pyridoxal-phosphate-dependent aminotransferase family.</text>
</comment>
<dbReference type="Gene3D" id="3.90.1150.10">
    <property type="entry name" value="Aspartate Aminotransferase, domain 1"/>
    <property type="match status" value="1"/>
</dbReference>
<dbReference type="GO" id="GO:0030170">
    <property type="term" value="F:pyridoxal phosphate binding"/>
    <property type="evidence" value="ECO:0007669"/>
    <property type="project" value="InterPro"/>
</dbReference>
<keyword evidence="5" id="KW-1185">Reference proteome</keyword>
<dbReference type="RefSeq" id="WP_107751075.1">
    <property type="nucleotide sequence ID" value="NZ_QBKF01000003.1"/>
</dbReference>
<dbReference type="InterPro" id="IPR015424">
    <property type="entry name" value="PyrdxlP-dep_Trfase"/>
</dbReference>
<dbReference type="Proteomes" id="UP000244810">
    <property type="component" value="Unassembled WGS sequence"/>
</dbReference>
<keyword evidence="4" id="KW-0808">Transferase</keyword>
<dbReference type="InterPro" id="IPR015421">
    <property type="entry name" value="PyrdxlP-dep_Trfase_major"/>
</dbReference>
<dbReference type="AlphaFoldDB" id="A0A2T7USJ0"/>
<dbReference type="SUPFAM" id="SSF53383">
    <property type="entry name" value="PLP-dependent transferases"/>
    <property type="match status" value="1"/>
</dbReference>
<name>A0A2T7USJ0_9RHOB</name>
<comment type="cofactor">
    <cofactor evidence="1">
        <name>pyridoxal 5'-phosphate</name>
        <dbReference type="ChEBI" id="CHEBI:597326"/>
    </cofactor>
</comment>
<dbReference type="PANTHER" id="PTHR43713">
    <property type="entry name" value="GLUTAMATE-1-SEMIALDEHYDE 2,1-AMINOMUTASE"/>
    <property type="match status" value="1"/>
</dbReference>
<evidence type="ECO:0000256" key="3">
    <source>
        <dbReference type="RuleBase" id="RU003560"/>
    </source>
</evidence>
<dbReference type="InterPro" id="IPR015422">
    <property type="entry name" value="PyrdxlP-dep_Trfase_small"/>
</dbReference>
<evidence type="ECO:0000256" key="2">
    <source>
        <dbReference type="ARBA" id="ARBA00022898"/>
    </source>
</evidence>
<evidence type="ECO:0000313" key="5">
    <source>
        <dbReference type="Proteomes" id="UP000244810"/>
    </source>
</evidence>
<dbReference type="Pfam" id="PF00202">
    <property type="entry name" value="Aminotran_3"/>
    <property type="match status" value="1"/>
</dbReference>
<evidence type="ECO:0000256" key="1">
    <source>
        <dbReference type="ARBA" id="ARBA00001933"/>
    </source>
</evidence>
<gene>
    <name evidence="4" type="ORF">DDE23_09675</name>
</gene>
<proteinExistence type="inferred from homology"/>
<reference evidence="4 5" key="1">
    <citation type="journal article" date="2011" name="Syst. Appl. Microbiol.">
        <title>Defluviimonas denitrificans gen. nov., sp. nov., and Pararhodobacter aggregans gen. nov., sp. nov., non-phototrophic Rhodobacteraceae from the biofilter of a marine aquaculture.</title>
        <authorList>
            <person name="Foesel B.U."/>
            <person name="Drake H.L."/>
            <person name="Schramm A."/>
        </authorList>
    </citation>
    <scope>NUCLEOTIDE SEQUENCE [LARGE SCALE GENOMIC DNA]</scope>
    <source>
        <strain evidence="4 5">D1-19</strain>
    </source>
</reference>
<comment type="caution">
    <text evidence="4">The sequence shown here is derived from an EMBL/GenBank/DDBJ whole genome shotgun (WGS) entry which is preliminary data.</text>
</comment>
<dbReference type="OrthoDB" id="9801052at2"/>
<protein>
    <submittedName>
        <fullName evidence="4">Aspartate aminotransferase family protein</fullName>
    </submittedName>
</protein>
<dbReference type="EMBL" id="QDDR01000004">
    <property type="protein sequence ID" value="PVE47703.1"/>
    <property type="molecule type" value="Genomic_DNA"/>
</dbReference>
<accession>A0A2T7USJ0</accession>
<dbReference type="GO" id="GO:0008483">
    <property type="term" value="F:transaminase activity"/>
    <property type="evidence" value="ECO:0007669"/>
    <property type="project" value="UniProtKB-KW"/>
</dbReference>
<dbReference type="InterPro" id="IPR005814">
    <property type="entry name" value="Aminotrans_3"/>
</dbReference>
<organism evidence="4 5">
    <name type="scientific">Pararhodobacter aggregans</name>
    <dbReference type="NCBI Taxonomy" id="404875"/>
    <lineage>
        <taxon>Bacteria</taxon>
        <taxon>Pseudomonadati</taxon>
        <taxon>Pseudomonadota</taxon>
        <taxon>Alphaproteobacteria</taxon>
        <taxon>Rhodobacterales</taxon>
        <taxon>Paracoccaceae</taxon>
        <taxon>Pararhodobacter</taxon>
    </lineage>
</organism>
<dbReference type="PANTHER" id="PTHR43713:SF3">
    <property type="entry name" value="GLUTAMATE-1-SEMIALDEHYDE 2,1-AMINOMUTASE 1, CHLOROPLASTIC-RELATED"/>
    <property type="match status" value="1"/>
</dbReference>
<sequence length="433" mass="45418">MTQPLVSPKPTNRLDPARVDAAYASARAAYVARNPGSAAALHRARQVLPGGNTRSSLWSDPFPLCIESGAGCRIRDVDGHDYVDLLGEFTAGIFGHSSPVLAQALAEAHARGINLSSHTPYEVALAERLCARFPSMDRVRFANSGTEANLMAVTAARCVTGRDKVVVFTGGYHGGFMTFAGGGSPVNVPFDYACLPYNDIAAAEAEFQACGAQIACVLVEPMLGAGGCIPGDPAFLQALRDLTTRHGAFLIFDEVQTARMGVGGAQGRLGIIPDMTTVGKFFGGGLAFGAFGGRAGIMDHFDPSRPGALPHAGTFNNNSLTMAAGVAAIDTYLTAEALDALYTRGETLRAALAEIFVARGLPFRISGMGAIMNIHPDSGMGREVDQKLLALLHLTMQERGYYFAARGLMALSFPVGEAELAGFMAALEQGVGL</sequence>
<keyword evidence="4" id="KW-0032">Aminotransferase</keyword>
<keyword evidence="2 3" id="KW-0663">Pyridoxal phosphate</keyword>
<dbReference type="Gene3D" id="3.40.640.10">
    <property type="entry name" value="Type I PLP-dependent aspartate aminotransferase-like (Major domain)"/>
    <property type="match status" value="1"/>
</dbReference>